<dbReference type="Pfam" id="PF00169">
    <property type="entry name" value="PH"/>
    <property type="match status" value="1"/>
</dbReference>
<dbReference type="EMBL" id="CAHR02000224">
    <property type="protein sequence ID" value="CCG84340.1"/>
    <property type="molecule type" value="Genomic_DNA"/>
</dbReference>
<feature type="region of interest" description="Disordered" evidence="3">
    <location>
        <begin position="1"/>
        <end position="128"/>
    </location>
</feature>
<keyword evidence="1" id="KW-0132">Cell division</keyword>
<dbReference type="Gene3D" id="2.30.29.30">
    <property type="entry name" value="Pleckstrin-homology domain (PH domain)/Phosphotyrosine-binding domain (PTB)"/>
    <property type="match status" value="1"/>
</dbReference>
<feature type="region of interest" description="Disordered" evidence="3">
    <location>
        <begin position="776"/>
        <end position="841"/>
    </location>
</feature>
<dbReference type="InterPro" id="IPR052007">
    <property type="entry name" value="Bud4"/>
</dbReference>
<feature type="compositionally biased region" description="Basic and acidic residues" evidence="3">
    <location>
        <begin position="808"/>
        <end position="817"/>
    </location>
</feature>
<reference evidence="5 6" key="1">
    <citation type="journal article" date="2013" name="MBio">
        <title>Genome sequencing of the plant pathogen Taphrina deformans, the causal agent of peach leaf curl.</title>
        <authorList>
            <person name="Cisse O.H."/>
            <person name="Almeida J.M.G.C.F."/>
            <person name="Fonseca A."/>
            <person name="Kumar A.A."/>
            <person name="Salojaervi J."/>
            <person name="Overmyer K."/>
            <person name="Hauser P.M."/>
            <person name="Pagni M."/>
        </authorList>
    </citation>
    <scope>NUCLEOTIDE SEQUENCE [LARGE SCALE GENOMIC DNA]</scope>
    <source>
        <strain evidence="6">PYCC 5710 / ATCC 11124 / CBS 356.35 / IMI 108563 / JCM 9778 / NBRC 8474</strain>
    </source>
</reference>
<evidence type="ECO:0000313" key="6">
    <source>
        <dbReference type="Proteomes" id="UP000013776"/>
    </source>
</evidence>
<keyword evidence="2" id="KW-0131">Cell cycle</keyword>
<feature type="region of interest" description="Disordered" evidence="3">
    <location>
        <begin position="701"/>
        <end position="727"/>
    </location>
</feature>
<dbReference type="SMART" id="SM00233">
    <property type="entry name" value="PH"/>
    <property type="match status" value="1"/>
</dbReference>
<dbReference type="STRING" id="1097556.R4XM19"/>
<name>R4XM19_TAPDE</name>
<feature type="compositionally biased region" description="Acidic residues" evidence="3">
    <location>
        <begin position="715"/>
        <end position="727"/>
    </location>
</feature>
<feature type="region of interest" description="Disordered" evidence="3">
    <location>
        <begin position="417"/>
        <end position="449"/>
    </location>
</feature>
<sequence>MSAAENVRSFWLAKTRTESPASIPRFKEGPTMEGLRSTLQKNKSWQTASHGSRTSTSKPTDLSSNTVPDTAMKERDHTLSPTNSPTFGRPSPFAKDTMGTTENIDATTFTRPSSPHKSAMASPELGPRTLARAKSVTFNESLEVRHMSECSFEEPSSPYSATYGTDDNECSLDELSDVDDDDDDVPQRWGDNATLPDLRAPPSIAGPRPLPSVPVPVKLADSPETRLLATEQENLRKPFSGLGLNLASPPREQYENERLETVSTYNADEAMIRRNSQIDSAKTDTSDNFDADNHIGTLLTTARVRELNKSATDESEKTGRASPWRASPTLTNIVSRSPEPAISREHIKEKLAQRNAAKESARLEQKCDALTPHQILAPPLPHYDSFVRATAADNVSTSSQDSSNDSVSTAIVVPQRKVSDTHRPATPIEKITDSPPEPQSGRAVHHDREKRVSIDMSHVKPPPAPASFTAINYDGDDYDDSDVEEFIDEPVIYDLPQPTIAASQTPEPEPAIETEQLANLDRPKVEKGLENIEDSPLRFLQDIPDVPEQHEPQVVLATPDATTFNMKHMSLSLDFDALGEDSLGMGLEQYMTPELRPETPITSRTVACESPGKSQKTKSQLDVWVETTEGPNKENSTKPELATITARGLKLRTRPSITPADATALAARRRQVSLELENHDQAAYGHEVELFSTRGGSVGDLSLLSDKPHSPANEDQLDNNSDSDELTDSIQPMAMPVLQPLTREFSFSDINNAFDRVMQKQKKGYVVRQQTRVVHATANTDDSEQANQESSKGHTRQSSSVYTTASDHSSRISENHKTHSRKGSRVPVGVQMSPKPPSTTAVPTRAVMVENLDGGRLFIRVMHVKRLTLPIPKGEESFFSCTLDNGKHCVTTPMHRLAETVKINQEFELIADHNLEFILTLQAQYVPPKLPVRPKSTLGRLLNSPKRHKPTGSITSLSLAGHVGDDGSFARAHLALKHFRSKAFGRPYTMLVPVLNEWAMETTGLTSKNVPQVRQRKPYKIGEIELQVLYVPPVVADQRQALPTSLSQAVRDIRDAEWHTALHCEGYLSQQGGDCPYWRRRHFKLVGSKLTAYHANTGQVRATINLAKATHVTDDKESLTRAEVTIGKGENQKRRKSGFAEREEGHLYVADGFRIRFVNGEMIDFYADSHEEKNKWVNILGGIVQKIPVAKAWCQIVLEAESGVGGMAK</sequence>
<proteinExistence type="predicted"/>
<evidence type="ECO:0000259" key="4">
    <source>
        <dbReference type="PROSITE" id="PS50003"/>
    </source>
</evidence>
<protein>
    <recommendedName>
        <fullName evidence="4">PH domain-containing protein</fullName>
    </recommendedName>
</protein>
<dbReference type="OrthoDB" id="2123378at2759"/>
<dbReference type="InterPro" id="IPR011993">
    <property type="entry name" value="PH-like_dom_sf"/>
</dbReference>
<dbReference type="PANTHER" id="PTHR36100">
    <property type="entry name" value="BUD SITE SELECTION PROTEIN 4"/>
    <property type="match status" value="1"/>
</dbReference>
<evidence type="ECO:0000256" key="3">
    <source>
        <dbReference type="SAM" id="MobiDB-lite"/>
    </source>
</evidence>
<feature type="domain" description="PH" evidence="4">
    <location>
        <begin position="1061"/>
        <end position="1185"/>
    </location>
</feature>
<dbReference type="FunFam" id="2.30.29.30:FF:000311">
    <property type="entry name" value="GTP binding protein (Bud4)"/>
    <property type="match status" value="1"/>
</dbReference>
<dbReference type="AlphaFoldDB" id="R4XM19"/>
<dbReference type="Proteomes" id="UP000013776">
    <property type="component" value="Unassembled WGS sequence"/>
</dbReference>
<accession>R4XM19</accession>
<dbReference type="PROSITE" id="PS50003">
    <property type="entry name" value="PH_DOMAIN"/>
    <property type="match status" value="1"/>
</dbReference>
<dbReference type="PANTHER" id="PTHR36100:SF1">
    <property type="entry name" value="BUD SITE SELECTION PROTEIN 4"/>
    <property type="match status" value="1"/>
</dbReference>
<dbReference type="VEuPathDB" id="FungiDB:TAPDE_004786"/>
<dbReference type="GO" id="GO:0005525">
    <property type="term" value="F:GTP binding"/>
    <property type="evidence" value="ECO:0007669"/>
    <property type="project" value="TreeGrafter"/>
</dbReference>
<dbReference type="GO" id="GO:0051301">
    <property type="term" value="P:cell division"/>
    <property type="evidence" value="ECO:0007669"/>
    <property type="project" value="UniProtKB-KW"/>
</dbReference>
<evidence type="ECO:0000256" key="2">
    <source>
        <dbReference type="ARBA" id="ARBA00023306"/>
    </source>
</evidence>
<organism evidence="5 6">
    <name type="scientific">Taphrina deformans (strain PYCC 5710 / ATCC 11124 / CBS 356.35 / IMI 108563 / JCM 9778 / NBRC 8474)</name>
    <name type="common">Peach leaf curl fungus</name>
    <name type="synonym">Lalaria deformans</name>
    <dbReference type="NCBI Taxonomy" id="1097556"/>
    <lineage>
        <taxon>Eukaryota</taxon>
        <taxon>Fungi</taxon>
        <taxon>Dikarya</taxon>
        <taxon>Ascomycota</taxon>
        <taxon>Taphrinomycotina</taxon>
        <taxon>Taphrinomycetes</taxon>
        <taxon>Taphrinales</taxon>
        <taxon>Taphrinaceae</taxon>
        <taxon>Taphrina</taxon>
    </lineage>
</organism>
<comment type="caution">
    <text evidence="5">The sequence shown here is derived from an EMBL/GenBank/DDBJ whole genome shotgun (WGS) entry which is preliminary data.</text>
</comment>
<evidence type="ECO:0000313" key="5">
    <source>
        <dbReference type="EMBL" id="CCG84340.1"/>
    </source>
</evidence>
<feature type="compositionally biased region" description="Polar residues" evidence="3">
    <location>
        <begin position="37"/>
        <end position="68"/>
    </location>
</feature>
<evidence type="ECO:0000256" key="1">
    <source>
        <dbReference type="ARBA" id="ARBA00022618"/>
    </source>
</evidence>
<dbReference type="SUPFAM" id="SSF50729">
    <property type="entry name" value="PH domain-like"/>
    <property type="match status" value="1"/>
</dbReference>
<feature type="region of interest" description="Disordered" evidence="3">
    <location>
        <begin position="189"/>
        <end position="216"/>
    </location>
</feature>
<feature type="compositionally biased region" description="Polar residues" evidence="3">
    <location>
        <begin position="98"/>
        <end position="116"/>
    </location>
</feature>
<keyword evidence="6" id="KW-1185">Reference proteome</keyword>
<gene>
    <name evidence="5" type="ORF">TAPDE_004786</name>
</gene>
<feature type="compositionally biased region" description="Polar residues" evidence="3">
    <location>
        <begin position="776"/>
        <end position="807"/>
    </location>
</feature>
<dbReference type="eggNOG" id="ENOG502REBM">
    <property type="taxonomic scope" value="Eukaryota"/>
</dbReference>
<dbReference type="InterPro" id="IPR001849">
    <property type="entry name" value="PH_domain"/>
</dbReference>